<reference evidence="3 4" key="1">
    <citation type="journal article" date="2019" name="Nat. Ecol. Evol.">
        <title>Megaphylogeny resolves global patterns of mushroom evolution.</title>
        <authorList>
            <person name="Varga T."/>
            <person name="Krizsan K."/>
            <person name="Foldi C."/>
            <person name="Dima B."/>
            <person name="Sanchez-Garcia M."/>
            <person name="Sanchez-Ramirez S."/>
            <person name="Szollosi G.J."/>
            <person name="Szarkandi J.G."/>
            <person name="Papp V."/>
            <person name="Albert L."/>
            <person name="Andreopoulos W."/>
            <person name="Angelini C."/>
            <person name="Antonin V."/>
            <person name="Barry K.W."/>
            <person name="Bougher N.L."/>
            <person name="Buchanan P."/>
            <person name="Buyck B."/>
            <person name="Bense V."/>
            <person name="Catcheside P."/>
            <person name="Chovatia M."/>
            <person name="Cooper J."/>
            <person name="Damon W."/>
            <person name="Desjardin D."/>
            <person name="Finy P."/>
            <person name="Geml J."/>
            <person name="Haridas S."/>
            <person name="Hughes K."/>
            <person name="Justo A."/>
            <person name="Karasinski D."/>
            <person name="Kautmanova I."/>
            <person name="Kiss B."/>
            <person name="Kocsube S."/>
            <person name="Kotiranta H."/>
            <person name="LaButti K.M."/>
            <person name="Lechner B.E."/>
            <person name="Liimatainen K."/>
            <person name="Lipzen A."/>
            <person name="Lukacs Z."/>
            <person name="Mihaltcheva S."/>
            <person name="Morgado L.N."/>
            <person name="Niskanen T."/>
            <person name="Noordeloos M.E."/>
            <person name="Ohm R.A."/>
            <person name="Ortiz-Santana B."/>
            <person name="Ovrebo C."/>
            <person name="Racz N."/>
            <person name="Riley R."/>
            <person name="Savchenko A."/>
            <person name="Shiryaev A."/>
            <person name="Soop K."/>
            <person name="Spirin V."/>
            <person name="Szebenyi C."/>
            <person name="Tomsovsky M."/>
            <person name="Tulloss R.E."/>
            <person name="Uehling J."/>
            <person name="Grigoriev I.V."/>
            <person name="Vagvolgyi C."/>
            <person name="Papp T."/>
            <person name="Martin F.M."/>
            <person name="Miettinen O."/>
            <person name="Hibbett D.S."/>
            <person name="Nagy L.G."/>
        </authorList>
    </citation>
    <scope>NUCLEOTIDE SEQUENCE [LARGE SCALE GENOMIC DNA]</scope>
    <source>
        <strain evidence="3 4">HHB13444</strain>
    </source>
</reference>
<dbReference type="SUPFAM" id="SSF81383">
    <property type="entry name" value="F-box domain"/>
    <property type="match status" value="1"/>
</dbReference>
<dbReference type="InParanoid" id="A0A5C3PNN4"/>
<feature type="region of interest" description="Disordered" evidence="1">
    <location>
        <begin position="1"/>
        <end position="54"/>
    </location>
</feature>
<name>A0A5C3PNN4_9APHY</name>
<evidence type="ECO:0000259" key="2">
    <source>
        <dbReference type="PROSITE" id="PS50181"/>
    </source>
</evidence>
<sequence>MPRRKTKKKTKLSSSEPAAPATLSTTTKRPSRSSTAAAPQQQSNAATTQAPVRRKQLRGRLGGLKDMPSMPLDILIEIFGLMHPRDLLNLARTTKAFRAFLLSRMSEPFWRAARGQVEGLPQCPNFLSEPAYANLVFFSHCHGCLKSNVKTVIWEFLVRYCPKCKNDLVADRPSVYAFLRDVRVSTKVRDLDFVNVYYDYPTRNSSSEPVYHWPEIEQFNLKFREGFPTKVARDAWLRQNMRDVMDRNTFAEIMRQWELQQECNRLDELEKLRDAHFESVMQRLRDEGWAEELERMDDMEKREFVNIKGVRTSQKLTDHVWTTIRQHMLQHMGKVRDRRLAREHRAALCARFESMVTMAGLVEKRITRRRNAATDWRPTFADLAGPFEKAVDATRVAATPEQRDFDLVVSYSFIVESWRLARKAELSAMVLQSVASIPDCVDVLELAIATFDCKRCHWRGMRWEQVLAHDCARAYWPSDVPDGELDNFRALLVTCARLGLPRMWTQKPFLFNPVVNEMRAAIKTCGADPDRATFEEMEFCQAWLVCTSCMHLEEWSDSVFDWKAAAYHKSAFRDAFGTGMHDAIFERSDEYSEALAGVPELSLEETPDPAHGFYGCAHCRSGRMGLQILKDHSAREHGVQNMTIDVDYYLHTDNKPRLPEPVSIRSSLVPHNTSTGSREDFIRFDYSLMM</sequence>
<organism evidence="3 4">
    <name type="scientific">Polyporus arcularius HHB13444</name>
    <dbReference type="NCBI Taxonomy" id="1314778"/>
    <lineage>
        <taxon>Eukaryota</taxon>
        <taxon>Fungi</taxon>
        <taxon>Dikarya</taxon>
        <taxon>Basidiomycota</taxon>
        <taxon>Agaricomycotina</taxon>
        <taxon>Agaricomycetes</taxon>
        <taxon>Polyporales</taxon>
        <taxon>Polyporaceae</taxon>
        <taxon>Polyporus</taxon>
    </lineage>
</organism>
<evidence type="ECO:0000256" key="1">
    <source>
        <dbReference type="SAM" id="MobiDB-lite"/>
    </source>
</evidence>
<dbReference type="CDD" id="cd09917">
    <property type="entry name" value="F-box_SF"/>
    <property type="match status" value="1"/>
</dbReference>
<accession>A0A5C3PNN4</accession>
<dbReference type="InterPro" id="IPR001810">
    <property type="entry name" value="F-box_dom"/>
</dbReference>
<gene>
    <name evidence="3" type="ORF">K466DRAFT_515569</name>
</gene>
<feature type="compositionally biased region" description="Basic residues" evidence="1">
    <location>
        <begin position="1"/>
        <end position="11"/>
    </location>
</feature>
<evidence type="ECO:0000313" key="3">
    <source>
        <dbReference type="EMBL" id="TFK91374.1"/>
    </source>
</evidence>
<protein>
    <recommendedName>
        <fullName evidence="2">F-box domain-containing protein</fullName>
    </recommendedName>
</protein>
<proteinExistence type="predicted"/>
<dbReference type="PROSITE" id="PS50181">
    <property type="entry name" value="FBOX"/>
    <property type="match status" value="1"/>
</dbReference>
<dbReference type="AlphaFoldDB" id="A0A5C3PNN4"/>
<dbReference type="Proteomes" id="UP000308197">
    <property type="component" value="Unassembled WGS sequence"/>
</dbReference>
<dbReference type="InterPro" id="IPR036047">
    <property type="entry name" value="F-box-like_dom_sf"/>
</dbReference>
<dbReference type="Pfam" id="PF00646">
    <property type="entry name" value="F-box"/>
    <property type="match status" value="1"/>
</dbReference>
<feature type="domain" description="F-box" evidence="2">
    <location>
        <begin position="64"/>
        <end position="113"/>
    </location>
</feature>
<dbReference type="EMBL" id="ML211022">
    <property type="protein sequence ID" value="TFK91374.1"/>
    <property type="molecule type" value="Genomic_DNA"/>
</dbReference>
<feature type="compositionally biased region" description="Low complexity" evidence="1">
    <location>
        <begin position="24"/>
        <end position="51"/>
    </location>
</feature>
<dbReference type="STRING" id="1314778.A0A5C3PNN4"/>
<evidence type="ECO:0000313" key="4">
    <source>
        <dbReference type="Proteomes" id="UP000308197"/>
    </source>
</evidence>
<keyword evidence="4" id="KW-1185">Reference proteome</keyword>